<keyword evidence="4 6" id="KW-0274">FAD</keyword>
<dbReference type="SUPFAM" id="SSF48173">
    <property type="entry name" value="Cryptochrome/photolyase FAD-binding domain"/>
    <property type="match status" value="1"/>
</dbReference>
<dbReference type="GO" id="GO:0000719">
    <property type="term" value="P:photoreactive repair"/>
    <property type="evidence" value="ECO:0007669"/>
    <property type="project" value="TreeGrafter"/>
</dbReference>
<dbReference type="Gene3D" id="1.25.40.80">
    <property type="match status" value="1"/>
</dbReference>
<comment type="caution">
    <text evidence="8">The sequence shown here is derived from an EMBL/GenBank/DDBJ whole genome shotgun (WGS) entry which is preliminary data.</text>
</comment>
<evidence type="ECO:0000256" key="5">
    <source>
        <dbReference type="ARBA" id="ARBA00022991"/>
    </source>
</evidence>
<dbReference type="PANTHER" id="PTHR11455:SF22">
    <property type="entry name" value="CRYPTOCHROME DASH"/>
    <property type="match status" value="1"/>
</dbReference>
<dbReference type="InterPro" id="IPR002081">
    <property type="entry name" value="Cryptochrome/DNA_photolyase_1"/>
</dbReference>
<dbReference type="GO" id="GO:0003677">
    <property type="term" value="F:DNA binding"/>
    <property type="evidence" value="ECO:0007669"/>
    <property type="project" value="TreeGrafter"/>
</dbReference>
<dbReference type="PRINTS" id="PR00147">
    <property type="entry name" value="DNAPHOTLYASE"/>
</dbReference>
<dbReference type="Pfam" id="PF03441">
    <property type="entry name" value="FAD_binding_7"/>
    <property type="match status" value="1"/>
</dbReference>
<dbReference type="InterPro" id="IPR014729">
    <property type="entry name" value="Rossmann-like_a/b/a_fold"/>
</dbReference>
<sequence length="422" mass="48079">MNGKKILVWFRNDLRLHDNEILLEALAKSDEILPVYVFDPRHYSQVNGFWKTGQIRAQFIIESVAALRRSLQALGGNLLVQSGRPEELIPALVSQYEINEVYHHREVAAEETRISARVEDALWKLKVNLRHFIGHTLYNKEDLPFPIKDIPEVFSQFKKKTERDAVIKPCFEAPLRVAVVEAEDWGLMPDLQALGYSGLIRDERAAFNFTGGEAAGLAHLEEFIAASAAVKGKNKVFPARMSAWLALGCVSPRKIYWAMRQAEEKFGAKSHFSQVIIGLLWRDYFRFMFKKHGNTYFKKTGFKDEAPPEARNQQGLFKKWTAAETGHNVIDAIMRELNYTGFISHSARQLVAVYLVYEMKVDWTLGASYFEEKLIDYCPASNWGNWAGMSGVGSDQKNKGSFDLEKEVKNIDPEGLYASTWS</sequence>
<evidence type="ECO:0000259" key="7">
    <source>
        <dbReference type="PROSITE" id="PS51645"/>
    </source>
</evidence>
<dbReference type="PANTHER" id="PTHR11455">
    <property type="entry name" value="CRYPTOCHROME"/>
    <property type="match status" value="1"/>
</dbReference>
<dbReference type="AlphaFoldDB" id="A0A2T3HPJ2"/>
<dbReference type="Gene3D" id="3.40.50.620">
    <property type="entry name" value="HUPs"/>
    <property type="match status" value="1"/>
</dbReference>
<reference evidence="8 9" key="1">
    <citation type="submission" date="2018-03" db="EMBL/GenBank/DDBJ databases">
        <authorList>
            <person name="Keele B.F."/>
        </authorList>
    </citation>
    <scope>NUCLEOTIDE SEQUENCE [LARGE SCALE GENOMIC DNA]</scope>
    <source>
        <strain evidence="8 9">YL28-9</strain>
    </source>
</reference>
<comment type="similarity">
    <text evidence="1 6">Belongs to the DNA photolyase class-1 family.</text>
</comment>
<keyword evidence="5 6" id="KW-0157">Chromophore</keyword>
<gene>
    <name evidence="8" type="ORF">C7T94_06555</name>
</gene>
<evidence type="ECO:0000256" key="1">
    <source>
        <dbReference type="ARBA" id="ARBA00005862"/>
    </source>
</evidence>
<dbReference type="InterPro" id="IPR006050">
    <property type="entry name" value="DNA_photolyase_N"/>
</dbReference>
<dbReference type="PROSITE" id="PS51645">
    <property type="entry name" value="PHR_CRY_ALPHA_BETA"/>
    <property type="match status" value="1"/>
</dbReference>
<dbReference type="NCBIfam" id="TIGR02765">
    <property type="entry name" value="crypto_DASH"/>
    <property type="match status" value="1"/>
</dbReference>
<dbReference type="InterPro" id="IPR014133">
    <property type="entry name" value="Cry_DASH"/>
</dbReference>
<dbReference type="InterPro" id="IPR036155">
    <property type="entry name" value="Crypto/Photolyase_N_sf"/>
</dbReference>
<dbReference type="SUPFAM" id="SSF52425">
    <property type="entry name" value="Cryptochrome/photolyase, N-terminal domain"/>
    <property type="match status" value="1"/>
</dbReference>
<comment type="cofactor">
    <cofactor evidence="6">
        <name>FAD</name>
        <dbReference type="ChEBI" id="CHEBI:57692"/>
    </cofactor>
    <text evidence="6">Binds 1 FAD per subunit.</text>
</comment>
<dbReference type="Gene3D" id="1.10.579.10">
    <property type="entry name" value="DNA Cyclobutane Dipyrimidine Photolyase, subunit A, domain 3"/>
    <property type="match status" value="1"/>
</dbReference>
<evidence type="ECO:0000256" key="3">
    <source>
        <dbReference type="ARBA" id="ARBA00022630"/>
    </source>
</evidence>
<dbReference type="GO" id="GO:0003904">
    <property type="term" value="F:deoxyribodipyrimidine photo-lyase activity"/>
    <property type="evidence" value="ECO:0007669"/>
    <property type="project" value="TreeGrafter"/>
</dbReference>
<dbReference type="Proteomes" id="UP000240912">
    <property type="component" value="Unassembled WGS sequence"/>
</dbReference>
<dbReference type="RefSeq" id="WP_107214468.1">
    <property type="nucleotide sequence ID" value="NZ_KZ686268.1"/>
</dbReference>
<dbReference type="InterPro" id="IPR005101">
    <property type="entry name" value="Cryptochr/Photolyase_FAD-bd"/>
</dbReference>
<dbReference type="EMBL" id="PYLS01000004">
    <property type="protein sequence ID" value="PST84368.1"/>
    <property type="molecule type" value="Genomic_DNA"/>
</dbReference>
<name>A0A2T3HPJ2_9SPHI</name>
<organism evidence="8 9">
    <name type="scientific">Pedobacter yulinensis</name>
    <dbReference type="NCBI Taxonomy" id="2126353"/>
    <lineage>
        <taxon>Bacteria</taxon>
        <taxon>Pseudomonadati</taxon>
        <taxon>Bacteroidota</taxon>
        <taxon>Sphingobacteriia</taxon>
        <taxon>Sphingobacteriales</taxon>
        <taxon>Sphingobacteriaceae</taxon>
        <taxon>Pedobacter</taxon>
    </lineage>
</organism>
<protein>
    <recommendedName>
        <fullName evidence="2 6">Cryptochrome DASH</fullName>
    </recommendedName>
</protein>
<dbReference type="OrthoDB" id="9772484at2"/>
<dbReference type="GO" id="GO:0071949">
    <property type="term" value="F:FAD binding"/>
    <property type="evidence" value="ECO:0007669"/>
    <property type="project" value="TreeGrafter"/>
</dbReference>
<feature type="domain" description="Photolyase/cryptochrome alpha/beta" evidence="7">
    <location>
        <begin position="4"/>
        <end position="137"/>
    </location>
</feature>
<dbReference type="Pfam" id="PF00875">
    <property type="entry name" value="DNA_photolyase"/>
    <property type="match status" value="1"/>
</dbReference>
<keyword evidence="3 6" id="KW-0285">Flavoprotein</keyword>
<evidence type="ECO:0000313" key="8">
    <source>
        <dbReference type="EMBL" id="PST84368.1"/>
    </source>
</evidence>
<evidence type="ECO:0000256" key="4">
    <source>
        <dbReference type="ARBA" id="ARBA00022827"/>
    </source>
</evidence>
<dbReference type="InterPro" id="IPR036134">
    <property type="entry name" value="Crypto/Photolyase_FAD-like_sf"/>
</dbReference>
<keyword evidence="9" id="KW-1185">Reference proteome</keyword>
<evidence type="ECO:0000313" key="9">
    <source>
        <dbReference type="Proteomes" id="UP000240912"/>
    </source>
</evidence>
<comment type="function">
    <text evidence="6">May have a photoreceptor function.</text>
</comment>
<evidence type="ECO:0000256" key="6">
    <source>
        <dbReference type="RuleBase" id="RU367151"/>
    </source>
</evidence>
<comment type="cofactor">
    <cofactor evidence="6">
        <name>(6R)-5,10-methylene-5,6,7,8-tetrahydrofolate</name>
        <dbReference type="ChEBI" id="CHEBI:15636"/>
    </cofactor>
    <text evidence="6">Binds 1 5,10-methenyltetrahydrofolate (MTHF) per subunit.</text>
</comment>
<accession>A0A2T3HPJ2</accession>
<proteinExistence type="inferred from homology"/>
<evidence type="ECO:0000256" key="2">
    <source>
        <dbReference type="ARBA" id="ARBA00017881"/>
    </source>
</evidence>